<accession>A0ABP8PBA6</accession>
<organism evidence="1 2">
    <name type="scientific">Rhodococcus olei</name>
    <dbReference type="NCBI Taxonomy" id="2161675"/>
    <lineage>
        <taxon>Bacteria</taxon>
        <taxon>Bacillati</taxon>
        <taxon>Actinomycetota</taxon>
        <taxon>Actinomycetes</taxon>
        <taxon>Mycobacteriales</taxon>
        <taxon>Nocardiaceae</taxon>
        <taxon>Rhodococcus</taxon>
    </lineage>
</organism>
<gene>
    <name evidence="1" type="ORF">GCM10023094_34990</name>
</gene>
<dbReference type="EMBL" id="BAABFB010000053">
    <property type="protein sequence ID" value="GAA4483444.1"/>
    <property type="molecule type" value="Genomic_DNA"/>
</dbReference>
<reference evidence="2" key="1">
    <citation type="journal article" date="2019" name="Int. J. Syst. Evol. Microbiol.">
        <title>The Global Catalogue of Microorganisms (GCM) 10K type strain sequencing project: providing services to taxonomists for standard genome sequencing and annotation.</title>
        <authorList>
            <consortium name="The Broad Institute Genomics Platform"/>
            <consortium name="The Broad Institute Genome Sequencing Center for Infectious Disease"/>
            <person name="Wu L."/>
            <person name="Ma J."/>
        </authorList>
    </citation>
    <scope>NUCLEOTIDE SEQUENCE [LARGE SCALE GENOMIC DNA]</scope>
    <source>
        <strain evidence="2">JCM 32206</strain>
    </source>
</reference>
<keyword evidence="2" id="KW-1185">Reference proteome</keyword>
<dbReference type="RefSeq" id="WP_345347723.1">
    <property type="nucleotide sequence ID" value="NZ_BAABFB010000053.1"/>
</dbReference>
<evidence type="ECO:0000313" key="1">
    <source>
        <dbReference type="EMBL" id="GAA4483444.1"/>
    </source>
</evidence>
<protein>
    <submittedName>
        <fullName evidence="1">Uncharacterized protein</fullName>
    </submittedName>
</protein>
<sequence length="54" mass="5679">MPVVTVNGQRISYIDSGGDGPPLSGGTHIVNLTHTPVVNSAIESFVDRSSTRKN</sequence>
<dbReference type="Proteomes" id="UP001501183">
    <property type="component" value="Unassembled WGS sequence"/>
</dbReference>
<name>A0ABP8PBA6_9NOCA</name>
<proteinExistence type="predicted"/>
<evidence type="ECO:0000313" key="2">
    <source>
        <dbReference type="Proteomes" id="UP001501183"/>
    </source>
</evidence>
<comment type="caution">
    <text evidence="1">The sequence shown here is derived from an EMBL/GenBank/DDBJ whole genome shotgun (WGS) entry which is preliminary data.</text>
</comment>